<name>A0A1Y2D9V6_9FUNG</name>
<evidence type="ECO:0000313" key="3">
    <source>
        <dbReference type="Proteomes" id="UP000193920"/>
    </source>
</evidence>
<reference evidence="2 3" key="1">
    <citation type="submission" date="2016-08" db="EMBL/GenBank/DDBJ databases">
        <title>A Parts List for Fungal Cellulosomes Revealed by Comparative Genomics.</title>
        <authorList>
            <consortium name="DOE Joint Genome Institute"/>
            <person name="Haitjema C.H."/>
            <person name="Gilmore S.P."/>
            <person name="Henske J.K."/>
            <person name="Solomon K.V."/>
            <person name="De Groot R."/>
            <person name="Kuo A."/>
            <person name="Mondo S.J."/>
            <person name="Salamov A.A."/>
            <person name="Labutti K."/>
            <person name="Zhao Z."/>
            <person name="Chiniquy J."/>
            <person name="Barry K."/>
            <person name="Brewer H.M."/>
            <person name="Purvine S.O."/>
            <person name="Wright A.T."/>
            <person name="Boxma B."/>
            <person name="Van Alen T."/>
            <person name="Hackstein J.H."/>
            <person name="Baker S.E."/>
            <person name="Grigoriev I.V."/>
            <person name="O'Malley M.A."/>
        </authorList>
    </citation>
    <scope>NUCLEOTIDE SEQUENCE [LARGE SCALE GENOMIC DNA]</scope>
    <source>
        <strain evidence="2 3">G1</strain>
    </source>
</reference>
<feature type="region of interest" description="Disordered" evidence="1">
    <location>
        <begin position="51"/>
        <end position="78"/>
    </location>
</feature>
<keyword evidence="3" id="KW-1185">Reference proteome</keyword>
<dbReference type="Proteomes" id="UP000193920">
    <property type="component" value="Unassembled WGS sequence"/>
</dbReference>
<feature type="region of interest" description="Disordered" evidence="1">
    <location>
        <begin position="1"/>
        <end position="24"/>
    </location>
</feature>
<dbReference type="AlphaFoldDB" id="A0A1Y2D9V6"/>
<evidence type="ECO:0000313" key="2">
    <source>
        <dbReference type="EMBL" id="ORY56043.1"/>
    </source>
</evidence>
<proteinExistence type="predicted"/>
<protein>
    <submittedName>
        <fullName evidence="2">Uncharacterized protein</fullName>
    </submittedName>
</protein>
<dbReference type="OrthoDB" id="2124074at2759"/>
<evidence type="ECO:0000256" key="1">
    <source>
        <dbReference type="SAM" id="MobiDB-lite"/>
    </source>
</evidence>
<accession>A0A1Y2D9V6</accession>
<feature type="region of interest" description="Disordered" evidence="1">
    <location>
        <begin position="175"/>
        <end position="203"/>
    </location>
</feature>
<sequence length="253" mass="28809">MHDKAATLLKPAPPASSPNAHGKYISPKTTKILNNNINNNTINRTTKYLNTKSTTNSNNNISSNISDSKHSSISSLDKPIIKRENSSEYLFEIQGLEPSPGTTYHQIVVYAPLDNPKSKAQKARKNGAVVLREWPRMRYSQKYSRDAGPNPAEISFPYEEFLELVDEKFLLETNKEQSMSDSKKEKLHVTDEISPTKSNQQKMDWVQNNQSYSSNIRDKIIHIFGEQKFHEIVNCVVDGIDINNEKYFNESDD</sequence>
<feature type="compositionally biased region" description="Low complexity" evidence="1">
    <location>
        <begin position="1"/>
        <end position="10"/>
    </location>
</feature>
<feature type="compositionally biased region" description="Low complexity" evidence="1">
    <location>
        <begin position="51"/>
        <end position="75"/>
    </location>
</feature>
<comment type="caution">
    <text evidence="2">The sequence shown here is derived from an EMBL/GenBank/DDBJ whole genome shotgun (WGS) entry which is preliminary data.</text>
</comment>
<organism evidence="2 3">
    <name type="scientific">Neocallimastix californiae</name>
    <dbReference type="NCBI Taxonomy" id="1754190"/>
    <lineage>
        <taxon>Eukaryota</taxon>
        <taxon>Fungi</taxon>
        <taxon>Fungi incertae sedis</taxon>
        <taxon>Chytridiomycota</taxon>
        <taxon>Chytridiomycota incertae sedis</taxon>
        <taxon>Neocallimastigomycetes</taxon>
        <taxon>Neocallimastigales</taxon>
        <taxon>Neocallimastigaceae</taxon>
        <taxon>Neocallimastix</taxon>
    </lineage>
</organism>
<feature type="compositionally biased region" description="Basic and acidic residues" evidence="1">
    <location>
        <begin position="181"/>
        <end position="191"/>
    </location>
</feature>
<gene>
    <name evidence="2" type="ORF">LY90DRAFT_701924</name>
</gene>
<dbReference type="EMBL" id="MCOG01000075">
    <property type="protein sequence ID" value="ORY56043.1"/>
    <property type="molecule type" value="Genomic_DNA"/>
</dbReference>
<feature type="compositionally biased region" description="Polar residues" evidence="1">
    <location>
        <begin position="193"/>
        <end position="203"/>
    </location>
</feature>